<dbReference type="KEGG" id="raj:RA11412_0439"/>
<proteinExistence type="predicted"/>
<dbReference type="Proteomes" id="UP000250241">
    <property type="component" value="Chromosome"/>
</dbReference>
<keyword evidence="2" id="KW-1185">Reference proteome</keyword>
<accession>A0A2Z5QWF2</accession>
<organism evidence="1 2">
    <name type="scientific">Rothia aeria</name>
    <dbReference type="NCBI Taxonomy" id="172042"/>
    <lineage>
        <taxon>Bacteria</taxon>
        <taxon>Bacillati</taxon>
        <taxon>Actinomycetota</taxon>
        <taxon>Actinomycetes</taxon>
        <taxon>Micrococcales</taxon>
        <taxon>Micrococcaceae</taxon>
        <taxon>Rothia</taxon>
    </lineage>
</organism>
<gene>
    <name evidence="1" type="ORF">RA11412_0439</name>
</gene>
<evidence type="ECO:0000313" key="1">
    <source>
        <dbReference type="EMBL" id="BAV86738.1"/>
    </source>
</evidence>
<dbReference type="EMBL" id="AP017895">
    <property type="protein sequence ID" value="BAV86738.1"/>
    <property type="molecule type" value="Genomic_DNA"/>
</dbReference>
<dbReference type="AlphaFoldDB" id="A0A2Z5QWF2"/>
<sequence length="44" mass="4766">MGERDGGRTACGVWTVRSVSENALMMGKIVKTIRVIVLSNGPFQ</sequence>
<reference evidence="1 2" key="1">
    <citation type="submission" date="2016-10" db="EMBL/GenBank/DDBJ databases">
        <title>Genome sequence of Rothia aeria strain JCM11412.</title>
        <authorList>
            <person name="Nambu T."/>
        </authorList>
    </citation>
    <scope>NUCLEOTIDE SEQUENCE [LARGE SCALE GENOMIC DNA]</scope>
    <source>
        <strain evidence="1 2">JCM 11412</strain>
    </source>
</reference>
<name>A0A2Z5QWF2_9MICC</name>
<evidence type="ECO:0000313" key="2">
    <source>
        <dbReference type="Proteomes" id="UP000250241"/>
    </source>
</evidence>
<protein>
    <submittedName>
        <fullName evidence="1">Uncharacterized protein</fullName>
    </submittedName>
</protein>